<dbReference type="GO" id="GO:0000976">
    <property type="term" value="F:transcription cis-regulatory region binding"/>
    <property type="evidence" value="ECO:0007669"/>
    <property type="project" value="TreeGrafter"/>
</dbReference>
<protein>
    <submittedName>
        <fullName evidence="9">Transcriptional repressor</fullName>
    </submittedName>
</protein>
<keyword evidence="8" id="KW-0408">Iron</keyword>
<dbReference type="PANTHER" id="PTHR33202">
    <property type="entry name" value="ZINC UPTAKE REGULATION PROTEIN"/>
    <property type="match status" value="1"/>
</dbReference>
<dbReference type="Pfam" id="PF01475">
    <property type="entry name" value="FUR"/>
    <property type="match status" value="1"/>
</dbReference>
<evidence type="ECO:0000256" key="7">
    <source>
        <dbReference type="PIRSR" id="PIRSR602481-1"/>
    </source>
</evidence>
<evidence type="ECO:0000256" key="3">
    <source>
        <dbReference type="ARBA" id="ARBA00022833"/>
    </source>
</evidence>
<proteinExistence type="inferred from homology"/>
<evidence type="ECO:0000313" key="9">
    <source>
        <dbReference type="EMBL" id="TQV69718.1"/>
    </source>
</evidence>
<dbReference type="InterPro" id="IPR036388">
    <property type="entry name" value="WH-like_DNA-bd_sf"/>
</dbReference>
<dbReference type="Gene3D" id="3.30.1490.190">
    <property type="match status" value="1"/>
</dbReference>
<evidence type="ECO:0000256" key="2">
    <source>
        <dbReference type="ARBA" id="ARBA00022491"/>
    </source>
</evidence>
<keyword evidence="4" id="KW-0805">Transcription regulation</keyword>
<organism evidence="9 10">
    <name type="scientific">Exilibacterium tricleocarpae</name>
    <dbReference type="NCBI Taxonomy" id="2591008"/>
    <lineage>
        <taxon>Bacteria</taxon>
        <taxon>Pseudomonadati</taxon>
        <taxon>Pseudomonadota</taxon>
        <taxon>Gammaproteobacteria</taxon>
        <taxon>Cellvibrionales</taxon>
        <taxon>Cellvibrionaceae</taxon>
        <taxon>Exilibacterium</taxon>
    </lineage>
</organism>
<accession>A0A545SXM3</accession>
<evidence type="ECO:0000256" key="4">
    <source>
        <dbReference type="ARBA" id="ARBA00023015"/>
    </source>
</evidence>
<feature type="binding site" evidence="8">
    <location>
        <position position="123"/>
    </location>
    <ligand>
        <name>Fe cation</name>
        <dbReference type="ChEBI" id="CHEBI:24875"/>
    </ligand>
</feature>
<comment type="cofactor">
    <cofactor evidence="7">
        <name>Zn(2+)</name>
        <dbReference type="ChEBI" id="CHEBI:29105"/>
    </cofactor>
    <text evidence="7">Binds 1 zinc ion per subunit.</text>
</comment>
<dbReference type="OrthoDB" id="9801127at2"/>
<name>A0A545SXM3_9GAMM</name>
<feature type="binding site" evidence="7">
    <location>
        <position position="106"/>
    </location>
    <ligand>
        <name>Zn(2+)</name>
        <dbReference type="ChEBI" id="CHEBI:29105"/>
    </ligand>
</feature>
<dbReference type="Gene3D" id="1.10.10.10">
    <property type="entry name" value="Winged helix-like DNA-binding domain superfamily/Winged helix DNA-binding domain"/>
    <property type="match status" value="1"/>
</dbReference>
<dbReference type="Proteomes" id="UP000319732">
    <property type="component" value="Unassembled WGS sequence"/>
</dbReference>
<feature type="binding site" evidence="7">
    <location>
        <position position="147"/>
    </location>
    <ligand>
        <name>Zn(2+)</name>
        <dbReference type="ChEBI" id="CHEBI:29105"/>
    </ligand>
</feature>
<keyword evidence="2" id="KW-0678">Repressor</keyword>
<dbReference type="SUPFAM" id="SSF46785">
    <property type="entry name" value="Winged helix' DNA-binding domain"/>
    <property type="match status" value="1"/>
</dbReference>
<dbReference type="InterPro" id="IPR036390">
    <property type="entry name" value="WH_DNA-bd_sf"/>
</dbReference>
<dbReference type="GO" id="GO:0005829">
    <property type="term" value="C:cytosol"/>
    <property type="evidence" value="ECO:0007669"/>
    <property type="project" value="TreeGrafter"/>
</dbReference>
<comment type="similarity">
    <text evidence="1">Belongs to the Fur family.</text>
</comment>
<dbReference type="InterPro" id="IPR043135">
    <property type="entry name" value="Fur_C"/>
</dbReference>
<keyword evidence="7" id="KW-0479">Metal-binding</keyword>
<reference evidence="9 10" key="1">
    <citation type="submission" date="2019-06" db="EMBL/GenBank/DDBJ databases">
        <title>Whole genome sequence for Cellvibrionaceae sp. R142.</title>
        <authorList>
            <person name="Wang G."/>
        </authorList>
    </citation>
    <scope>NUCLEOTIDE SEQUENCE [LARGE SCALE GENOMIC DNA]</scope>
    <source>
        <strain evidence="9 10">R142</strain>
    </source>
</reference>
<evidence type="ECO:0000313" key="10">
    <source>
        <dbReference type="Proteomes" id="UP000319732"/>
    </source>
</evidence>
<comment type="cofactor">
    <cofactor evidence="8">
        <name>Mn(2+)</name>
        <dbReference type="ChEBI" id="CHEBI:29035"/>
    </cofactor>
    <cofactor evidence="8">
        <name>Fe(2+)</name>
        <dbReference type="ChEBI" id="CHEBI:29033"/>
    </cofactor>
    <text evidence="8">Binds 1 Mn(2+) or Fe(2+) ion per subunit.</text>
</comment>
<dbReference type="GO" id="GO:0003700">
    <property type="term" value="F:DNA-binding transcription factor activity"/>
    <property type="evidence" value="ECO:0007669"/>
    <property type="project" value="InterPro"/>
</dbReference>
<dbReference type="RefSeq" id="WP_142929355.1">
    <property type="nucleotide sequence ID" value="NZ_ML660105.1"/>
</dbReference>
<dbReference type="GO" id="GO:1900376">
    <property type="term" value="P:regulation of secondary metabolite biosynthetic process"/>
    <property type="evidence" value="ECO:0007669"/>
    <property type="project" value="TreeGrafter"/>
</dbReference>
<dbReference type="AlphaFoldDB" id="A0A545SXM3"/>
<evidence type="ECO:0000256" key="8">
    <source>
        <dbReference type="PIRSR" id="PIRSR602481-2"/>
    </source>
</evidence>
<feature type="binding site" evidence="7">
    <location>
        <position position="109"/>
    </location>
    <ligand>
        <name>Zn(2+)</name>
        <dbReference type="ChEBI" id="CHEBI:29105"/>
    </ligand>
</feature>
<keyword evidence="3 7" id="KW-0862">Zinc</keyword>
<evidence type="ECO:0000256" key="6">
    <source>
        <dbReference type="ARBA" id="ARBA00023163"/>
    </source>
</evidence>
<dbReference type="InterPro" id="IPR002481">
    <property type="entry name" value="FUR"/>
</dbReference>
<comment type="caution">
    <text evidence="9">The sequence shown here is derived from an EMBL/GenBank/DDBJ whole genome shotgun (WGS) entry which is preliminary data.</text>
</comment>
<keyword evidence="10" id="KW-1185">Reference proteome</keyword>
<evidence type="ECO:0000256" key="5">
    <source>
        <dbReference type="ARBA" id="ARBA00023125"/>
    </source>
</evidence>
<feature type="binding site" evidence="7">
    <location>
        <position position="150"/>
    </location>
    <ligand>
        <name>Zn(2+)</name>
        <dbReference type="ChEBI" id="CHEBI:29105"/>
    </ligand>
</feature>
<sequence length="155" mass="17434">MRKSELNKIVLKAEEMCSHSGGRLTEKRKRILELLILSEVPLSAYEVADAYNKQAEKSMPAMSVYRMLDFLVAEQLAHKLASENKYVACSHIVCSHEHQVAQFLICRACHRVKEIAIQRNIVEALKSHVVAAGYQLMTSQLELDCVCENCLTTAA</sequence>
<evidence type="ECO:0000256" key="1">
    <source>
        <dbReference type="ARBA" id="ARBA00007957"/>
    </source>
</evidence>
<dbReference type="GO" id="GO:0008270">
    <property type="term" value="F:zinc ion binding"/>
    <property type="evidence" value="ECO:0007669"/>
    <property type="project" value="TreeGrafter"/>
</dbReference>
<gene>
    <name evidence="9" type="ORF">FKG94_22920</name>
</gene>
<keyword evidence="6" id="KW-0804">Transcription</keyword>
<dbReference type="GO" id="GO:0045892">
    <property type="term" value="P:negative regulation of DNA-templated transcription"/>
    <property type="evidence" value="ECO:0007669"/>
    <property type="project" value="TreeGrafter"/>
</dbReference>
<dbReference type="EMBL" id="VHSG01000027">
    <property type="protein sequence ID" value="TQV69718.1"/>
    <property type="molecule type" value="Genomic_DNA"/>
</dbReference>
<keyword evidence="5" id="KW-0238">DNA-binding</keyword>
<dbReference type="PANTHER" id="PTHR33202:SF6">
    <property type="entry name" value="ZINC UPTAKE REGULATION PROTEIN"/>
    <property type="match status" value="1"/>
</dbReference>